<dbReference type="InterPro" id="IPR000668">
    <property type="entry name" value="Peptidase_C1A_C"/>
</dbReference>
<evidence type="ECO:0000313" key="8">
    <source>
        <dbReference type="Proteomes" id="UP001295684"/>
    </source>
</evidence>
<dbReference type="Proteomes" id="UP001295684">
    <property type="component" value="Unassembled WGS sequence"/>
</dbReference>
<keyword evidence="5" id="KW-0732">Signal</keyword>
<feature type="domain" description="Peptidase C1A papain C-terminal" evidence="6">
    <location>
        <begin position="89"/>
        <end position="307"/>
    </location>
</feature>
<organism evidence="7 8">
    <name type="scientific">Euplotes crassus</name>
    <dbReference type="NCBI Taxonomy" id="5936"/>
    <lineage>
        <taxon>Eukaryota</taxon>
        <taxon>Sar</taxon>
        <taxon>Alveolata</taxon>
        <taxon>Ciliophora</taxon>
        <taxon>Intramacronucleata</taxon>
        <taxon>Spirotrichea</taxon>
        <taxon>Hypotrichia</taxon>
        <taxon>Euplotida</taxon>
        <taxon>Euplotidae</taxon>
        <taxon>Moneuplotes</taxon>
    </lineage>
</organism>
<keyword evidence="8" id="KW-1185">Reference proteome</keyword>
<dbReference type="GO" id="GO:0008234">
    <property type="term" value="F:cysteine-type peptidase activity"/>
    <property type="evidence" value="ECO:0007669"/>
    <property type="project" value="InterPro"/>
</dbReference>
<dbReference type="PANTHER" id="PTHR12411">
    <property type="entry name" value="CYSTEINE PROTEASE FAMILY C1-RELATED"/>
    <property type="match status" value="1"/>
</dbReference>
<evidence type="ECO:0000256" key="1">
    <source>
        <dbReference type="ARBA" id="ARBA00008455"/>
    </source>
</evidence>
<evidence type="ECO:0000256" key="4">
    <source>
        <dbReference type="SAM" id="MobiDB-lite"/>
    </source>
</evidence>
<feature type="chain" id="PRO_5042223047" description="Peptidase C1A papain C-terminal domain-containing protein" evidence="5">
    <location>
        <begin position="17"/>
        <end position="312"/>
    </location>
</feature>
<dbReference type="PRINTS" id="PR00705">
    <property type="entry name" value="PAPAIN"/>
</dbReference>
<dbReference type="SMART" id="SM00645">
    <property type="entry name" value="Pept_C1"/>
    <property type="match status" value="1"/>
</dbReference>
<dbReference type="Gene3D" id="3.90.70.10">
    <property type="entry name" value="Cysteine proteinases"/>
    <property type="match status" value="1"/>
</dbReference>
<dbReference type="SUPFAM" id="SSF54001">
    <property type="entry name" value="Cysteine proteinases"/>
    <property type="match status" value="1"/>
</dbReference>
<dbReference type="CDD" id="cd02620">
    <property type="entry name" value="Peptidase_C1A_CathepsinB"/>
    <property type="match status" value="1"/>
</dbReference>
<sequence length="312" mass="35517">MKLFLIALLILTLAMAYSPINKEIVEEIKRKTDLWTPVEPEDNVFRDRDEDEISSFLGTKIEDEKKSDSSDKDMGMKEDDDFNDHHGSLPTHFDARTEWGDICQFRINDQGKCGSCWAFGAVEILEDRICIKSKGNFTKNLSEQHLVSCIWGKKGCIGGNPVTAFGYLMFRGIPTEECKPYYSGETKDPGKCSNDCLDPDMDNKKYKCKSPWTGFRSKTIKKEIKKNGPVMTVMLVYEDLMNYGKGIYHHVAGRPMGGHAVKIIGWGKQDDHKYWIAANSWSEEWGENGYFRIKEGDSFAGKAAFACKPYKY</sequence>
<dbReference type="InterPro" id="IPR025660">
    <property type="entry name" value="Pept_his_AS"/>
</dbReference>
<dbReference type="InterPro" id="IPR025661">
    <property type="entry name" value="Pept_asp_AS"/>
</dbReference>
<keyword evidence="2" id="KW-0865">Zymogen</keyword>
<evidence type="ECO:0000259" key="6">
    <source>
        <dbReference type="SMART" id="SM00645"/>
    </source>
</evidence>
<reference evidence="7" key="1">
    <citation type="submission" date="2023-07" db="EMBL/GenBank/DDBJ databases">
        <authorList>
            <consortium name="AG Swart"/>
            <person name="Singh M."/>
            <person name="Singh A."/>
            <person name="Seah K."/>
            <person name="Emmerich C."/>
        </authorList>
    </citation>
    <scope>NUCLEOTIDE SEQUENCE</scope>
    <source>
        <strain evidence="7">DP1</strain>
    </source>
</reference>
<name>A0AAD1XK13_EUPCR</name>
<dbReference type="GO" id="GO:0006508">
    <property type="term" value="P:proteolysis"/>
    <property type="evidence" value="ECO:0007669"/>
    <property type="project" value="InterPro"/>
</dbReference>
<dbReference type="AlphaFoldDB" id="A0AAD1XK13"/>
<gene>
    <name evidence="7" type="ORF">ECRASSUSDP1_LOCUS15465</name>
</gene>
<keyword evidence="3" id="KW-1015">Disulfide bond</keyword>
<dbReference type="InterPro" id="IPR013128">
    <property type="entry name" value="Peptidase_C1A"/>
</dbReference>
<feature type="region of interest" description="Disordered" evidence="4">
    <location>
        <begin position="63"/>
        <end position="82"/>
    </location>
</feature>
<dbReference type="PROSITE" id="PS00639">
    <property type="entry name" value="THIOL_PROTEASE_HIS"/>
    <property type="match status" value="1"/>
</dbReference>
<feature type="signal peptide" evidence="5">
    <location>
        <begin position="1"/>
        <end position="16"/>
    </location>
</feature>
<evidence type="ECO:0000256" key="5">
    <source>
        <dbReference type="SAM" id="SignalP"/>
    </source>
</evidence>
<dbReference type="InterPro" id="IPR038765">
    <property type="entry name" value="Papain-like_cys_pep_sf"/>
</dbReference>
<proteinExistence type="inferred from homology"/>
<protein>
    <recommendedName>
        <fullName evidence="6">Peptidase C1A papain C-terminal domain-containing protein</fullName>
    </recommendedName>
</protein>
<comment type="caution">
    <text evidence="7">The sequence shown here is derived from an EMBL/GenBank/DDBJ whole genome shotgun (WGS) entry which is preliminary data.</text>
</comment>
<evidence type="ECO:0000256" key="2">
    <source>
        <dbReference type="ARBA" id="ARBA00023145"/>
    </source>
</evidence>
<evidence type="ECO:0000313" key="7">
    <source>
        <dbReference type="EMBL" id="CAI2374114.1"/>
    </source>
</evidence>
<comment type="similarity">
    <text evidence="1">Belongs to the peptidase C1 family.</text>
</comment>
<dbReference type="InterPro" id="IPR000169">
    <property type="entry name" value="Pept_cys_AS"/>
</dbReference>
<dbReference type="Pfam" id="PF00112">
    <property type="entry name" value="Peptidase_C1"/>
    <property type="match status" value="1"/>
</dbReference>
<evidence type="ECO:0000256" key="3">
    <source>
        <dbReference type="ARBA" id="ARBA00023157"/>
    </source>
</evidence>
<accession>A0AAD1XK13</accession>
<dbReference type="EMBL" id="CAMPGE010015496">
    <property type="protein sequence ID" value="CAI2374114.1"/>
    <property type="molecule type" value="Genomic_DNA"/>
</dbReference>
<dbReference type="PROSITE" id="PS00640">
    <property type="entry name" value="THIOL_PROTEASE_ASN"/>
    <property type="match status" value="1"/>
</dbReference>
<dbReference type="PROSITE" id="PS00139">
    <property type="entry name" value="THIOL_PROTEASE_CYS"/>
    <property type="match status" value="1"/>
</dbReference>